<reference evidence="4" key="1">
    <citation type="journal article" date="2019" name="Int. J. Syst. Evol. Microbiol.">
        <title>The Global Catalogue of Microorganisms (GCM) 10K type strain sequencing project: providing services to taxonomists for standard genome sequencing and annotation.</title>
        <authorList>
            <consortium name="The Broad Institute Genomics Platform"/>
            <consortium name="The Broad Institute Genome Sequencing Center for Infectious Disease"/>
            <person name="Wu L."/>
            <person name="Ma J."/>
        </authorList>
    </citation>
    <scope>NUCLEOTIDE SEQUENCE [LARGE SCALE GENOMIC DNA]</scope>
    <source>
        <strain evidence="4">JCM 17498</strain>
    </source>
</reference>
<dbReference type="Pfam" id="PF01557">
    <property type="entry name" value="FAA_hydrolase"/>
    <property type="match status" value="1"/>
</dbReference>
<evidence type="ECO:0000256" key="1">
    <source>
        <dbReference type="ARBA" id="ARBA00023239"/>
    </source>
</evidence>
<gene>
    <name evidence="3" type="ORF">GCM10022268_02620</name>
</gene>
<accession>A0ABP7CVZ6</accession>
<dbReference type="Gene3D" id="3.90.850.10">
    <property type="entry name" value="Fumarylacetoacetase-like, C-terminal domain"/>
    <property type="match status" value="1"/>
</dbReference>
<evidence type="ECO:0000313" key="4">
    <source>
        <dbReference type="Proteomes" id="UP001500523"/>
    </source>
</evidence>
<dbReference type="PANTHER" id="PTHR30143">
    <property type="entry name" value="ACID HYDRATASE"/>
    <property type="match status" value="1"/>
</dbReference>
<dbReference type="InterPro" id="IPR050772">
    <property type="entry name" value="Hydratase-Decarb/MhpD_sf"/>
</dbReference>
<comment type="caution">
    <text evidence="3">The sequence shown here is derived from an EMBL/GenBank/DDBJ whole genome shotgun (WGS) entry which is preliminary data.</text>
</comment>
<dbReference type="Proteomes" id="UP001500523">
    <property type="component" value="Unassembled WGS sequence"/>
</dbReference>
<protein>
    <submittedName>
        <fullName evidence="3">2-keto-4-pentenoate hydratase</fullName>
    </submittedName>
</protein>
<dbReference type="InterPro" id="IPR011234">
    <property type="entry name" value="Fumarylacetoacetase-like_C"/>
</dbReference>
<evidence type="ECO:0000313" key="3">
    <source>
        <dbReference type="EMBL" id="GAA3695440.1"/>
    </source>
</evidence>
<dbReference type="EMBL" id="BAABBF010000001">
    <property type="protein sequence ID" value="GAA3695440.1"/>
    <property type="molecule type" value="Genomic_DNA"/>
</dbReference>
<proteinExistence type="predicted"/>
<dbReference type="PANTHER" id="PTHR30143:SF0">
    <property type="entry name" value="2-KETO-4-PENTENOATE HYDRATASE"/>
    <property type="match status" value="1"/>
</dbReference>
<organism evidence="3 4">
    <name type="scientific">Sphingomonas cynarae</name>
    <dbReference type="NCBI Taxonomy" id="930197"/>
    <lineage>
        <taxon>Bacteria</taxon>
        <taxon>Pseudomonadati</taxon>
        <taxon>Pseudomonadota</taxon>
        <taxon>Alphaproteobacteria</taxon>
        <taxon>Sphingomonadales</taxon>
        <taxon>Sphingomonadaceae</taxon>
        <taxon>Sphingomonas</taxon>
    </lineage>
</organism>
<keyword evidence="1" id="KW-0456">Lyase</keyword>
<dbReference type="SUPFAM" id="SSF56529">
    <property type="entry name" value="FAH"/>
    <property type="match status" value="1"/>
</dbReference>
<sequence length="267" mass="27328">MTAIDDGTGSDGTGAIARAFVTARRDGSALPDFPGAIPATLADAYRVQDAAIRLADGRIAGWKVGKIAPPVDGIDRLAGPIFADSIVAAGDTPPAMPVFGDGFAAAEAEFLLRIGTTPDPAKTNYTIEEATALIDAVHVGIEVASSPFPGINSHGPTATVSDFGNNNGLVIGPAADGWQTADVDAWPVTLTINGEEIGHATTATMLDGPFGAARFLLEHLARRGIAMEAGQWISSGAVTGVHPVSPGDRVVAGFDGRWTVACTMQAR</sequence>
<dbReference type="InterPro" id="IPR036663">
    <property type="entry name" value="Fumarylacetoacetase_C_sf"/>
</dbReference>
<name>A0ABP7CVZ6_9SPHN</name>
<feature type="domain" description="Fumarylacetoacetase-like C-terminal" evidence="2">
    <location>
        <begin position="105"/>
        <end position="257"/>
    </location>
</feature>
<evidence type="ECO:0000259" key="2">
    <source>
        <dbReference type="Pfam" id="PF01557"/>
    </source>
</evidence>
<keyword evidence="4" id="KW-1185">Reference proteome</keyword>